<feature type="non-terminal residue" evidence="2">
    <location>
        <position position="1"/>
    </location>
</feature>
<proteinExistence type="predicted"/>
<dbReference type="GO" id="GO:0003677">
    <property type="term" value="F:DNA binding"/>
    <property type="evidence" value="ECO:0007669"/>
    <property type="project" value="InterPro"/>
</dbReference>
<dbReference type="SUPFAM" id="SSF56349">
    <property type="entry name" value="DNA breaking-rejoining enzymes"/>
    <property type="match status" value="1"/>
</dbReference>
<feature type="region of interest" description="Disordered" evidence="1">
    <location>
        <begin position="1"/>
        <end position="101"/>
    </location>
</feature>
<evidence type="ECO:0000256" key="1">
    <source>
        <dbReference type="SAM" id="MobiDB-lite"/>
    </source>
</evidence>
<name>A0A813FZ90_POLGL</name>
<comment type="caution">
    <text evidence="2">The sequence shown here is derived from an EMBL/GenBank/DDBJ whole genome shotgun (WGS) entry which is preliminary data.</text>
</comment>
<gene>
    <name evidence="2" type="ORF">PGLA1383_LOCUS35124</name>
</gene>
<dbReference type="Proteomes" id="UP000654075">
    <property type="component" value="Unassembled WGS sequence"/>
</dbReference>
<dbReference type="EMBL" id="CAJNNV010026162">
    <property type="protein sequence ID" value="CAE8617461.1"/>
    <property type="molecule type" value="Genomic_DNA"/>
</dbReference>
<protein>
    <submittedName>
        <fullName evidence="2">Uncharacterized protein</fullName>
    </submittedName>
</protein>
<feature type="compositionally biased region" description="Low complexity" evidence="1">
    <location>
        <begin position="26"/>
        <end position="57"/>
    </location>
</feature>
<evidence type="ECO:0000313" key="2">
    <source>
        <dbReference type="EMBL" id="CAE8617461.1"/>
    </source>
</evidence>
<dbReference type="AlphaFoldDB" id="A0A813FZ90"/>
<dbReference type="InterPro" id="IPR011010">
    <property type="entry name" value="DNA_brk_join_enz"/>
</dbReference>
<feature type="compositionally biased region" description="Low complexity" evidence="1">
    <location>
        <begin position="64"/>
        <end position="74"/>
    </location>
</feature>
<reference evidence="2" key="1">
    <citation type="submission" date="2021-02" db="EMBL/GenBank/DDBJ databases">
        <authorList>
            <person name="Dougan E. K."/>
            <person name="Rhodes N."/>
            <person name="Thang M."/>
            <person name="Chan C."/>
        </authorList>
    </citation>
    <scope>NUCLEOTIDE SEQUENCE</scope>
</reference>
<keyword evidence="3" id="KW-1185">Reference proteome</keyword>
<accession>A0A813FZ90</accession>
<organism evidence="2 3">
    <name type="scientific">Polarella glacialis</name>
    <name type="common">Dinoflagellate</name>
    <dbReference type="NCBI Taxonomy" id="89957"/>
    <lineage>
        <taxon>Eukaryota</taxon>
        <taxon>Sar</taxon>
        <taxon>Alveolata</taxon>
        <taxon>Dinophyceae</taxon>
        <taxon>Suessiales</taxon>
        <taxon>Suessiaceae</taxon>
        <taxon>Polarella</taxon>
    </lineage>
</organism>
<sequence>AMHSFAIGGSHPSSTELMAVRDAGKLSASPPRLASSTRPRPSRRASLPRASSSATTDSRGRSGTRGSTPSSSQGLPRDSTRLMPTTHRPSNLKVGGPGGAAPIKKRCPDFFAAPAPKTRAALRRALSAQTKEGRASRRMKYLDERPDRPRFEGQSLLEQEAVGPDTAKDYSQRVNEVKGFALEKSFPLGNPAEKDATLVAFANMIFANGDDVSEATKYMAAFMDANPDCYQMGSKALPRTRRTLQGHNKLAPGMTIAWELVALMALTMCTVCAAGVRSALAALAMFVTYCRPGETLKLLQEDLVEPRAAKGHYAVNLHPLTRFEMSKVSLSDETIMLDSQEVPWLGEMLVALKTHQPDQKLFNMQYDQLKKDWDQALKAVGLARNWAVLYQLRHAGPSHDMLRRFRSREEAKARGRWASDSSMRRYEAHARVAQEFDKLPDKVKTEAIQATKRLKSAIMKGLRNLDAFRHQGQRRDNRAQDGLP</sequence>
<evidence type="ECO:0000313" key="3">
    <source>
        <dbReference type="Proteomes" id="UP000654075"/>
    </source>
</evidence>